<comment type="caution">
    <text evidence="1">The sequence shown here is derived from an EMBL/GenBank/DDBJ whole genome shotgun (WGS) entry which is preliminary data.</text>
</comment>
<accession>A0A9X3J3T4</accession>
<keyword evidence="2" id="KW-1185">Reference proteome</keyword>
<evidence type="ECO:0000313" key="2">
    <source>
        <dbReference type="Proteomes" id="UP001150924"/>
    </source>
</evidence>
<sequence>MHWVGGGGVLQKPLLHTWPSSHGTSGQVVTSLLWHSMSVSVAQNWFSAQSPSLVQPIAQMPFQQNWPSGHGLDALHGPGTSPSVVVGLPLGLPVGLVEAVEAPSVSSELSVPSPSEALQAARHRAAKSERSFKVVVVVMASFSRSIGSLPRRRFFSGPGP</sequence>
<protein>
    <submittedName>
        <fullName evidence="1">Uncharacterized protein</fullName>
    </submittedName>
</protein>
<dbReference type="EMBL" id="JAPNKE010000002">
    <property type="protein sequence ID" value="MCY1013169.1"/>
    <property type="molecule type" value="Genomic_DNA"/>
</dbReference>
<evidence type="ECO:0000313" key="1">
    <source>
        <dbReference type="EMBL" id="MCY1013169.1"/>
    </source>
</evidence>
<dbReference type="RefSeq" id="WP_267776906.1">
    <property type="nucleotide sequence ID" value="NZ_JAPNKE010000002.1"/>
</dbReference>
<name>A0A9X3J3T4_9BACT</name>
<gene>
    <name evidence="1" type="ORF">OV079_48105</name>
</gene>
<dbReference type="Proteomes" id="UP001150924">
    <property type="component" value="Unassembled WGS sequence"/>
</dbReference>
<dbReference type="AlphaFoldDB" id="A0A9X3J3T4"/>
<organism evidence="1 2">
    <name type="scientific">Nannocystis pusilla</name>
    <dbReference type="NCBI Taxonomy" id="889268"/>
    <lineage>
        <taxon>Bacteria</taxon>
        <taxon>Pseudomonadati</taxon>
        <taxon>Myxococcota</taxon>
        <taxon>Polyangia</taxon>
        <taxon>Nannocystales</taxon>
        <taxon>Nannocystaceae</taxon>
        <taxon>Nannocystis</taxon>
    </lineage>
</organism>
<reference evidence="1" key="1">
    <citation type="submission" date="2022-11" db="EMBL/GenBank/DDBJ databases">
        <title>Minimal conservation of predation-associated metabolite biosynthetic gene clusters underscores biosynthetic potential of Myxococcota including descriptions for ten novel species: Archangium lansinium sp. nov., Myxococcus landrumus sp. nov., Nannocystis bai.</title>
        <authorList>
            <person name="Ahearne A."/>
            <person name="Stevens C."/>
            <person name="Phillips K."/>
        </authorList>
    </citation>
    <scope>NUCLEOTIDE SEQUENCE</scope>
    <source>
        <strain evidence="1">Na p29</strain>
    </source>
</reference>
<proteinExistence type="predicted"/>